<protein>
    <submittedName>
        <fullName evidence="1">Uncharacterized protein</fullName>
    </submittedName>
</protein>
<dbReference type="EMBL" id="CM020619">
    <property type="protein sequence ID" value="KAK1863381.1"/>
    <property type="molecule type" value="Genomic_DNA"/>
</dbReference>
<dbReference type="Proteomes" id="UP000798662">
    <property type="component" value="Chromosome 2"/>
</dbReference>
<gene>
    <name evidence="1" type="ORF">I4F81_005937</name>
</gene>
<evidence type="ECO:0000313" key="1">
    <source>
        <dbReference type="EMBL" id="KAK1863381.1"/>
    </source>
</evidence>
<accession>A0ACC3C0A7</accession>
<organism evidence="1 2">
    <name type="scientific">Pyropia yezoensis</name>
    <name type="common">Susabi-nori</name>
    <name type="synonym">Porphyra yezoensis</name>
    <dbReference type="NCBI Taxonomy" id="2788"/>
    <lineage>
        <taxon>Eukaryota</taxon>
        <taxon>Rhodophyta</taxon>
        <taxon>Bangiophyceae</taxon>
        <taxon>Bangiales</taxon>
        <taxon>Bangiaceae</taxon>
        <taxon>Pyropia</taxon>
    </lineage>
</organism>
<evidence type="ECO:0000313" key="2">
    <source>
        <dbReference type="Proteomes" id="UP000798662"/>
    </source>
</evidence>
<keyword evidence="2" id="KW-1185">Reference proteome</keyword>
<comment type="caution">
    <text evidence="1">The sequence shown here is derived from an EMBL/GenBank/DDBJ whole genome shotgun (WGS) entry which is preliminary data.</text>
</comment>
<sequence>MASLRNGRPMDLSDFCYARTRGATRQSLVRWAELRGANLRILEERPGTDGGGVGGAQPGGAAGGGGKAGRTRARAVWDHVLTGAKVTPTWGRNEITIKLDAEKLTMTLRNEDEFRRWRDGIAWAATTVEDYYTIVGSKQLHRGKTSEVVVGMDRSSPMSEVVAVKVINRAKAGAERAVAEMRLSVHVAHPRIVPVYDVRETLFDVFLVQQRAPGGNLYHSVQRSGLQVGLEDVRDVLRGLLQALAYLHSRGVVHGAVQLTNVLLAVSPAATCFERPEPGGGATSGGVVPPPGEEGGTDAETDGPGDVSASATTTASAAASAATFAAVRAAAEAGLLGAVSPAPASNGSVPPGSVDVPRPSLGRPDAASLAALRARSHDGWASHIKLCDLGHGAYLPRCPGGVLHRLDEALQVTYLAPEILHTPTRVEQGWGTPADLWAVGVCGFWLLTRCFPYPGTSIDAVLGGIEGGPPTAADPRLMNHLPDDGGVTLSLLRQLLCVDPVKRLTAQAALQHRWFSLPASAASVDGGMGLGLRLSASMSRAGVGVVGGGDDDGDRGRSSSLLGGTLESGRASSVSRVSSEAGAVSAVAPPVANGVTSAPGWRSASTERPVAAFEGVPSMRYGRVSSLAGLGMDSSDVGNSSSLDGQGGKPPLSRILKAAVTAVTAARRLRIFALMRQMEEGALVGDPLLSSAAPEPSAYRNGSAWATAPESPPAVPVVDASFLVPDRPEVQAQEVTAPAAVSIINGNDSADGAGGAASSTVGRSGSNAGSAVARVTSTEGPGGGWVPSERASTEAALSNALSGRSSRTPSTSVAASDRGDDRADGDGGFLFSAPASGAGSRTASVSSSKGPRSRNRRSFVGLVRTASKVVENHLQAHPPQHFRTPQGAAPWSSVRRGVGRSLSYARDRSTTDVSSRGGRDAAAPPPSADRSSLNSTASGRSVADRGSLAGRSTALVRSASTAPGAGSDITASAGGDSPRDARLSAARATSAGVGSNSLPRNSSVRGINEVAYGVRLPGTVIMGRTTVSRDARELLSAAGPGGADGGGGGGGRDILITRSGSAAVLTPAGAAATAAAAAGRRSSTVAAQTAATAAFEAVAAARVGGHGRTDRGRAGGGVGRTTVAGEDKVSARKGGRQASVWLKKVRAFGFGMGGGGGGGDGAT</sequence>
<reference evidence="1" key="1">
    <citation type="submission" date="2019-11" db="EMBL/GenBank/DDBJ databases">
        <title>Nori genome reveals adaptations in red seaweeds to the harsh intertidal environment.</title>
        <authorList>
            <person name="Wang D."/>
            <person name="Mao Y."/>
        </authorList>
    </citation>
    <scope>NUCLEOTIDE SEQUENCE</scope>
    <source>
        <tissue evidence="1">Gametophyte</tissue>
    </source>
</reference>
<name>A0ACC3C0A7_PYRYE</name>
<proteinExistence type="predicted"/>